<dbReference type="Proteomes" id="UP000786662">
    <property type="component" value="Unassembled WGS sequence"/>
</dbReference>
<dbReference type="Pfam" id="PF07650">
    <property type="entry name" value="KH_2"/>
    <property type="match status" value="1"/>
</dbReference>
<gene>
    <name evidence="11" type="ORF">HYT38_01415</name>
</gene>
<dbReference type="CDD" id="cd02412">
    <property type="entry name" value="KH-II_30S_S3"/>
    <property type="match status" value="1"/>
</dbReference>
<keyword evidence="3 9" id="KW-0694">RNA-binding</keyword>
<evidence type="ECO:0000313" key="12">
    <source>
        <dbReference type="Proteomes" id="UP000786662"/>
    </source>
</evidence>
<evidence type="ECO:0000256" key="4">
    <source>
        <dbReference type="ARBA" id="ARBA00022980"/>
    </source>
</evidence>
<dbReference type="GO" id="GO:0003735">
    <property type="term" value="F:structural constituent of ribosome"/>
    <property type="evidence" value="ECO:0007669"/>
    <property type="project" value="TreeGrafter"/>
</dbReference>
<keyword evidence="2" id="KW-0699">rRNA-binding</keyword>
<comment type="similarity">
    <text evidence="1">Belongs to the universal ribosomal protein uS3 family.</text>
</comment>
<dbReference type="InterPro" id="IPR015946">
    <property type="entry name" value="KH_dom-like_a/b"/>
</dbReference>
<evidence type="ECO:0000256" key="2">
    <source>
        <dbReference type="ARBA" id="ARBA00022730"/>
    </source>
</evidence>
<keyword evidence="4" id="KW-0689">Ribosomal protein</keyword>
<name>A0A9D6DQS3_9BACT</name>
<comment type="caution">
    <text evidence="11">The sequence shown here is derived from an EMBL/GenBank/DDBJ whole genome shotgun (WGS) entry which is preliminary data.</text>
</comment>
<dbReference type="GO" id="GO:0022627">
    <property type="term" value="C:cytosolic small ribosomal subunit"/>
    <property type="evidence" value="ECO:0007669"/>
    <property type="project" value="TreeGrafter"/>
</dbReference>
<reference evidence="11" key="1">
    <citation type="submission" date="2020-07" db="EMBL/GenBank/DDBJ databases">
        <title>Huge and variable diversity of episymbiotic CPR bacteria and DPANN archaea in groundwater ecosystems.</title>
        <authorList>
            <person name="He C.Y."/>
            <person name="Keren R."/>
            <person name="Whittaker M."/>
            <person name="Farag I.F."/>
            <person name="Doudna J."/>
            <person name="Cate J.H.D."/>
            <person name="Banfield J.F."/>
        </authorList>
    </citation>
    <scope>NUCLEOTIDE SEQUENCE</scope>
    <source>
        <strain evidence="11">NC_groundwater_191_Ag_S-0.1um_45_8</strain>
    </source>
</reference>
<dbReference type="PANTHER" id="PTHR11760:SF19">
    <property type="entry name" value="SMALL RIBOSOMAL SUBUNIT PROTEIN US3C"/>
    <property type="match status" value="1"/>
</dbReference>
<evidence type="ECO:0000256" key="1">
    <source>
        <dbReference type="ARBA" id="ARBA00010761"/>
    </source>
</evidence>
<dbReference type="PROSITE" id="PS50823">
    <property type="entry name" value="KH_TYPE_2"/>
    <property type="match status" value="1"/>
</dbReference>
<dbReference type="InterPro" id="IPR057258">
    <property type="entry name" value="Ribosomal_uS3"/>
</dbReference>
<dbReference type="InterPro" id="IPR009019">
    <property type="entry name" value="KH_sf_prok-type"/>
</dbReference>
<evidence type="ECO:0000256" key="7">
    <source>
        <dbReference type="ARBA" id="ARBA00035257"/>
    </source>
</evidence>
<accession>A0A9D6DQS3</accession>
<comment type="function">
    <text evidence="6">Binds the lower part of the 30S subunit head. Binds mRNA in the 70S ribosome, positioning it for translation.</text>
</comment>
<dbReference type="FunFam" id="3.30.300.20:FF:000001">
    <property type="entry name" value="30S ribosomal protein S3"/>
    <property type="match status" value="1"/>
</dbReference>
<evidence type="ECO:0000313" key="11">
    <source>
        <dbReference type="EMBL" id="MBI2052323.1"/>
    </source>
</evidence>
<evidence type="ECO:0000256" key="6">
    <source>
        <dbReference type="ARBA" id="ARBA00024998"/>
    </source>
</evidence>
<keyword evidence="5" id="KW-0687">Ribonucleoprotein</keyword>
<proteinExistence type="inferred from homology"/>
<evidence type="ECO:0000256" key="5">
    <source>
        <dbReference type="ARBA" id="ARBA00023274"/>
    </source>
</evidence>
<organism evidence="11 12">
    <name type="scientific">Candidatus Sungiibacteriota bacterium</name>
    <dbReference type="NCBI Taxonomy" id="2750080"/>
    <lineage>
        <taxon>Bacteria</taxon>
        <taxon>Candidatus Sungiibacteriota</taxon>
    </lineage>
</organism>
<feature type="domain" description="KH type-2" evidence="10">
    <location>
        <begin position="38"/>
        <end position="117"/>
    </location>
</feature>
<evidence type="ECO:0000256" key="8">
    <source>
        <dbReference type="ARBA" id="ARBA00035521"/>
    </source>
</evidence>
<feature type="non-terminal residue" evidence="11">
    <location>
        <position position="131"/>
    </location>
</feature>
<protein>
    <recommendedName>
        <fullName evidence="7">Small ribosomal subunit protein uS3</fullName>
    </recommendedName>
    <alternativeName>
        <fullName evidence="8">30S ribosomal protein S3</fullName>
    </alternativeName>
</protein>
<dbReference type="AlphaFoldDB" id="A0A9D6DQS3"/>
<sequence>MAHKINPIAFRLGIQKDWKSRWFNIKNLKAFLEEDFIIRKWLEEKLEKASLESIDIVRSGNSISIIIKSSRPGLIIGRGGKGLEELQQGLKHELNKIYVARKSKLNQSIKLEIEEIKKPESYARLVAKNIA</sequence>
<dbReference type="Gene3D" id="3.30.300.20">
    <property type="match status" value="1"/>
</dbReference>
<dbReference type="GO" id="GO:0019843">
    <property type="term" value="F:rRNA binding"/>
    <property type="evidence" value="ECO:0007669"/>
    <property type="project" value="UniProtKB-KW"/>
</dbReference>
<dbReference type="EMBL" id="JACOYY010000042">
    <property type="protein sequence ID" value="MBI2052323.1"/>
    <property type="molecule type" value="Genomic_DNA"/>
</dbReference>
<dbReference type="PANTHER" id="PTHR11760">
    <property type="entry name" value="30S/40S RIBOSOMAL PROTEIN S3"/>
    <property type="match status" value="1"/>
</dbReference>
<dbReference type="InterPro" id="IPR004044">
    <property type="entry name" value="KH_dom_type_2"/>
</dbReference>
<dbReference type="SUPFAM" id="SSF54814">
    <property type="entry name" value="Prokaryotic type KH domain (KH-domain type II)"/>
    <property type="match status" value="1"/>
</dbReference>
<evidence type="ECO:0000256" key="3">
    <source>
        <dbReference type="ARBA" id="ARBA00022884"/>
    </source>
</evidence>
<dbReference type="PROSITE" id="PS50084">
    <property type="entry name" value="KH_TYPE_1"/>
    <property type="match status" value="1"/>
</dbReference>
<evidence type="ECO:0000259" key="10">
    <source>
        <dbReference type="PROSITE" id="PS50823"/>
    </source>
</evidence>
<evidence type="ECO:0000256" key="9">
    <source>
        <dbReference type="PROSITE-ProRule" id="PRU00118"/>
    </source>
</evidence>